<gene>
    <name evidence="2" type="ORF">MIND_00633800</name>
</gene>
<dbReference type="Proteomes" id="UP000636479">
    <property type="component" value="Unassembled WGS sequence"/>
</dbReference>
<sequence length="227" mass="24817">MQGHKGTDARAPRRPSIHCRPITAAETVSLRHSVLWPNKDVAYVLLPEDANGWHYGAFITGQIPSVDVSGLGLPVESSDENSSGSSDPLAVISLFAEEFPAPGPSDSAVSIDNENLETAADELETQRGRVLVEGNDSNDAGSRRSIRFRKFACDSEHQGRGLGTALLAHIATVAFSQLYGNLLWCDAREATRSWYERRGLTVSGPKFYKGEVAYVRMKMVLDKTRPE</sequence>
<proteinExistence type="predicted"/>
<organism evidence="2 3">
    <name type="scientific">Mycena indigotica</name>
    <dbReference type="NCBI Taxonomy" id="2126181"/>
    <lineage>
        <taxon>Eukaryota</taxon>
        <taxon>Fungi</taxon>
        <taxon>Dikarya</taxon>
        <taxon>Basidiomycota</taxon>
        <taxon>Agaricomycotina</taxon>
        <taxon>Agaricomycetes</taxon>
        <taxon>Agaricomycetidae</taxon>
        <taxon>Agaricales</taxon>
        <taxon>Marasmiineae</taxon>
        <taxon>Mycenaceae</taxon>
        <taxon>Mycena</taxon>
    </lineage>
</organism>
<dbReference type="EMBL" id="JACAZF010000005">
    <property type="protein sequence ID" value="KAF7304026.1"/>
    <property type="molecule type" value="Genomic_DNA"/>
</dbReference>
<keyword evidence="2" id="KW-0808">Transferase</keyword>
<reference evidence="2" key="1">
    <citation type="submission" date="2020-05" db="EMBL/GenBank/DDBJ databases">
        <title>Mycena genomes resolve the evolution of fungal bioluminescence.</title>
        <authorList>
            <person name="Tsai I.J."/>
        </authorList>
    </citation>
    <scope>NUCLEOTIDE SEQUENCE</scope>
    <source>
        <strain evidence="2">171206Taipei</strain>
    </source>
</reference>
<dbReference type="Gene3D" id="3.40.630.30">
    <property type="match status" value="1"/>
</dbReference>
<evidence type="ECO:0000259" key="1">
    <source>
        <dbReference type="PROSITE" id="PS51186"/>
    </source>
</evidence>
<dbReference type="OrthoDB" id="410198at2759"/>
<accession>A0A8H6SR90</accession>
<evidence type="ECO:0000313" key="3">
    <source>
        <dbReference type="Proteomes" id="UP000636479"/>
    </source>
</evidence>
<dbReference type="SUPFAM" id="SSF55729">
    <property type="entry name" value="Acyl-CoA N-acyltransferases (Nat)"/>
    <property type="match status" value="1"/>
</dbReference>
<feature type="domain" description="N-acetyltransferase" evidence="1">
    <location>
        <begin position="73"/>
        <end position="222"/>
    </location>
</feature>
<name>A0A8H6SR90_9AGAR</name>
<dbReference type="Pfam" id="PF13673">
    <property type="entry name" value="Acetyltransf_10"/>
    <property type="match status" value="1"/>
</dbReference>
<protein>
    <submittedName>
        <fullName evidence="2">Glucosamine 6-phosphate N-acetyltransferase</fullName>
    </submittedName>
</protein>
<dbReference type="InterPro" id="IPR000182">
    <property type="entry name" value="GNAT_dom"/>
</dbReference>
<dbReference type="AlphaFoldDB" id="A0A8H6SR90"/>
<dbReference type="RefSeq" id="XP_037220998.1">
    <property type="nucleotide sequence ID" value="XM_037363077.1"/>
</dbReference>
<dbReference type="GO" id="GO:0016747">
    <property type="term" value="F:acyltransferase activity, transferring groups other than amino-acyl groups"/>
    <property type="evidence" value="ECO:0007669"/>
    <property type="project" value="InterPro"/>
</dbReference>
<dbReference type="PROSITE" id="PS51186">
    <property type="entry name" value="GNAT"/>
    <property type="match status" value="1"/>
</dbReference>
<dbReference type="InterPro" id="IPR016181">
    <property type="entry name" value="Acyl_CoA_acyltransferase"/>
</dbReference>
<keyword evidence="3" id="KW-1185">Reference proteome</keyword>
<evidence type="ECO:0000313" key="2">
    <source>
        <dbReference type="EMBL" id="KAF7304026.1"/>
    </source>
</evidence>
<dbReference type="CDD" id="cd04301">
    <property type="entry name" value="NAT_SF"/>
    <property type="match status" value="1"/>
</dbReference>
<dbReference type="GeneID" id="59345593"/>
<comment type="caution">
    <text evidence="2">The sequence shown here is derived from an EMBL/GenBank/DDBJ whole genome shotgun (WGS) entry which is preliminary data.</text>
</comment>